<reference evidence="2" key="1">
    <citation type="journal article" date="2014" name="PLoS ONE">
        <title>Transcriptome-Based Identification of ABC Transporters in the Western Tarnished Plant Bug Lygus hesperus.</title>
        <authorList>
            <person name="Hull J.J."/>
            <person name="Chaney K."/>
            <person name="Geib S.M."/>
            <person name="Fabrick J.A."/>
            <person name="Brent C.S."/>
            <person name="Walsh D."/>
            <person name="Lavine L.C."/>
        </authorList>
    </citation>
    <scope>NUCLEOTIDE SEQUENCE</scope>
</reference>
<feature type="compositionally biased region" description="Basic and acidic residues" evidence="1">
    <location>
        <begin position="1326"/>
        <end position="1340"/>
    </location>
</feature>
<feature type="region of interest" description="Disordered" evidence="1">
    <location>
        <begin position="290"/>
        <end position="396"/>
    </location>
</feature>
<gene>
    <name evidence="2" type="primary">RPC31</name>
    <name evidence="2" type="ORF">CM83_54360</name>
</gene>
<feature type="compositionally biased region" description="Polar residues" evidence="1">
    <location>
        <begin position="358"/>
        <end position="377"/>
    </location>
</feature>
<reference evidence="2" key="2">
    <citation type="submission" date="2014-07" db="EMBL/GenBank/DDBJ databases">
        <authorList>
            <person name="Hull J."/>
        </authorList>
    </citation>
    <scope>NUCLEOTIDE SEQUENCE</scope>
</reference>
<organism evidence="2">
    <name type="scientific">Lygus hesperus</name>
    <name type="common">Western plant bug</name>
    <dbReference type="NCBI Taxonomy" id="30085"/>
    <lineage>
        <taxon>Eukaryota</taxon>
        <taxon>Metazoa</taxon>
        <taxon>Ecdysozoa</taxon>
        <taxon>Arthropoda</taxon>
        <taxon>Hexapoda</taxon>
        <taxon>Insecta</taxon>
        <taxon>Pterygota</taxon>
        <taxon>Neoptera</taxon>
        <taxon>Paraneoptera</taxon>
        <taxon>Hemiptera</taxon>
        <taxon>Heteroptera</taxon>
        <taxon>Panheteroptera</taxon>
        <taxon>Cimicomorpha</taxon>
        <taxon>Miridae</taxon>
        <taxon>Mirini</taxon>
        <taxon>Lygus</taxon>
    </lineage>
</organism>
<keyword evidence="2" id="KW-0804">Transcription</keyword>
<feature type="region of interest" description="Disordered" evidence="1">
    <location>
        <begin position="1406"/>
        <end position="1442"/>
    </location>
</feature>
<feature type="compositionally biased region" description="Polar residues" evidence="1">
    <location>
        <begin position="323"/>
        <end position="349"/>
    </location>
</feature>
<keyword evidence="2" id="KW-0240">DNA-directed RNA polymerase</keyword>
<proteinExistence type="predicted"/>
<feature type="region of interest" description="Disordered" evidence="1">
    <location>
        <begin position="450"/>
        <end position="472"/>
    </location>
</feature>
<protein>
    <submittedName>
        <fullName evidence="2">DNA-directed RNA polymerase III subunit RPC7</fullName>
    </submittedName>
</protein>
<dbReference type="GO" id="GO:0000428">
    <property type="term" value="C:DNA-directed RNA polymerase complex"/>
    <property type="evidence" value="ECO:0007669"/>
    <property type="project" value="UniProtKB-KW"/>
</dbReference>
<feature type="compositionally biased region" description="Polar residues" evidence="1">
    <location>
        <begin position="1406"/>
        <end position="1435"/>
    </location>
</feature>
<accession>A0A0A9X2P6</accession>
<feature type="compositionally biased region" description="Polar residues" evidence="1">
    <location>
        <begin position="458"/>
        <end position="472"/>
    </location>
</feature>
<feature type="region of interest" description="Disordered" evidence="1">
    <location>
        <begin position="1326"/>
        <end position="1357"/>
    </location>
</feature>
<name>A0A0A9X2P6_LYGHE</name>
<dbReference type="EMBL" id="GBHO01032224">
    <property type="protein sequence ID" value="JAG11380.1"/>
    <property type="molecule type" value="Transcribed_RNA"/>
</dbReference>
<sequence>MSFKFIATQVISEPKFSMIINRTLQPSYRSLKNHTIGRKLAPTTQTLCYSLALSGQVAAQLSRSYSAYFFPDSRSSKKDDNYSTRPASDVVDTYLKSLNGQARKTGGSLKKFEPCYRPLYPSKKNPKPTYKIPRKLPYIPAVFQSRRKLGHHNKRPSPQKHPVLNQWPTLYRCKKRDSEQKPTVTRPKTGDLPPWLLPLYSCKAGRPDDIARLAEARFSGGAFHRRMEILEGINEIRQKQAALRGRLNEGITKKAVNNYKPQPFISKNAAAVNNLKRMIGEMYAKRGTLKHSESYQRTQQIMKESETVENHSEAISDDKTKTHAPSSSSNQGVMSKVTSYSTKRSTNLNEVDPPVKPSQFSSEMQGTYKSVSESKSVISPRRMESSTGPRKKGSIDQTTINKENNATDSNEWSVQSLKLRINDMLANEGEKLNKITSKYNDLVGVKKYNSDGLRRKGNQPSTRSFHQSSLKPNESKINYVSSRGIATHSINGGLQLQRNSGGSYIGKRSLSAFSSLKGVERPTTNILSSYMAPNNKKELPVKKTKWITRVKRCFVIKKNKGHKVDDWKQTPRKIPYCRKVENTLYSPSPVLWTPKENAVAKFQPDSPVERTNPVVLNAEQRIKASINRIVPTPGQNVHKEASECANHPVILDAEDKLKVASSISLAKQEALDRMTEVEKKVRKAELKVSIMPLPWPNEVKSIEKISKLPELSSSQNDNLSGVLTGIGKKEETGYEWIMNNKQIVEDIKDRSRQIAGKPLVPSHVKQSIEEFKLPLRAQIAQYRKSIERKARGLYFYSTSRRWYSTSCSMPRFPLPCHPHVFFHGDCQPRLLQRLNTCGISARSLTCGATQSNEYQSQRDQPKQNSRSEVSIGSDFYHKYALRPMYGDFSRDEPLNRLAKDPKYSKSWTNVTEKALPPRPVGTLTSPNKMIHKIGDTSPAALKKQVEDLKRLIRKSKGLDFVPEKVEEVAEPPQSSDCYESKLRKLIRAAQANAKKVKVVEPKYQNENNLLNNASSVERKFIPPQPQKVEPIKSRLKNSSTPNFFANLGNDSRIDRTSLKTKPQISRSVSVDSFPRKKTPFSNVYLKLKSFVESVRRKSTQETQSRARIIPNDKLRGSISVGALANIGKIKDEAKVVKVDNVPLVNEAKENSLSTTPLTVELRGGHAITPASSIQLWKTEPHGESDVPTPAVVGNAKTTAGGETSKPGDLSSLLTRAKELLNIQSALNDEEYSKFSKLVNSNMSFFPITEAKNTPCQLATIDNSTKRILSPEEIMQSLLTKPETLKMTTSKIEQIDAKLSENKTKFWPVMSFLPQNVFGKMDEVGCKEESSANHQDNEKSSDFVPSSLSVQLPDDCPKTDVLSPSVQCSQETQEVKTCSIHKKPEGTNETHIVPVTVDLETQELNPVSLSSETTPFTSQASDSAPSLSNASTSTSYVEPEEGLAQKELSEVDHQPLQCNDSKALVAGNINQTTLESHVHQSESSFHSGDCKDQGVFSQNAKVVTADDASTFESSHLEKSDPSSVSHERWESFSKNLKNVLARHAAEFKRCERDLPESPKEMDACNESAEKVGSIPQLDHNNDSSTSETLELEHDGIANFDRHQNSYLDSDFQESELSSSPSNHNTELIDCSGISSSVVCSMPNELTNVNDVTAEEAEEKVDALCINQVTCHECQKIAELLAKDPTIDPELVKKLKLPAVFSEDIKEKSWCTPSQND</sequence>
<evidence type="ECO:0000256" key="1">
    <source>
        <dbReference type="SAM" id="MobiDB-lite"/>
    </source>
</evidence>
<evidence type="ECO:0000313" key="2">
    <source>
        <dbReference type="EMBL" id="JAG11380.1"/>
    </source>
</evidence>
<feature type="compositionally biased region" description="Basic and acidic residues" evidence="1">
    <location>
        <begin position="303"/>
        <end position="321"/>
    </location>
</feature>